<gene>
    <name evidence="2" type="ORF">METZ01_LOCUS395631</name>
</gene>
<dbReference type="InterPro" id="IPR014710">
    <property type="entry name" value="RmlC-like_jellyroll"/>
</dbReference>
<protein>
    <recommendedName>
        <fullName evidence="1">Cyclic nucleotide-binding domain-containing protein</fullName>
    </recommendedName>
</protein>
<dbReference type="PROSITE" id="PS50042">
    <property type="entry name" value="CNMP_BINDING_3"/>
    <property type="match status" value="1"/>
</dbReference>
<sequence>MKATAEQIKKVNFFSSLTDQQCANIAEMVEMVECEADEKLLTEGEFGDKMVLVFRGQVEVTKDFTIRSKDGFEVSQKAIIRLETTDPEPASGPKTEATVPIVRSPAFGLGEFSLVLDQAIRTAHTVATTPVQYGVLTLKDFKQITDKDPAIAGPVYFEVAKNAVNSLAKASEDIKNLTQAFFFALLRG</sequence>
<dbReference type="InterPro" id="IPR018490">
    <property type="entry name" value="cNMP-bd_dom_sf"/>
</dbReference>
<dbReference type="AlphaFoldDB" id="A0A382V8M3"/>
<name>A0A382V8M3_9ZZZZ</name>
<accession>A0A382V8M3</accession>
<organism evidence="2">
    <name type="scientific">marine metagenome</name>
    <dbReference type="NCBI Taxonomy" id="408172"/>
    <lineage>
        <taxon>unclassified sequences</taxon>
        <taxon>metagenomes</taxon>
        <taxon>ecological metagenomes</taxon>
    </lineage>
</organism>
<feature type="domain" description="Cyclic nucleotide-binding" evidence="1">
    <location>
        <begin position="13"/>
        <end position="162"/>
    </location>
</feature>
<dbReference type="CDD" id="cd00038">
    <property type="entry name" value="CAP_ED"/>
    <property type="match status" value="1"/>
</dbReference>
<proteinExistence type="predicted"/>
<dbReference type="Gene3D" id="2.60.120.10">
    <property type="entry name" value="Jelly Rolls"/>
    <property type="match status" value="1"/>
</dbReference>
<dbReference type="InterPro" id="IPR000595">
    <property type="entry name" value="cNMP-bd_dom"/>
</dbReference>
<dbReference type="SUPFAM" id="SSF51206">
    <property type="entry name" value="cAMP-binding domain-like"/>
    <property type="match status" value="1"/>
</dbReference>
<evidence type="ECO:0000259" key="1">
    <source>
        <dbReference type="PROSITE" id="PS50042"/>
    </source>
</evidence>
<evidence type="ECO:0000313" key="2">
    <source>
        <dbReference type="EMBL" id="SVD42777.1"/>
    </source>
</evidence>
<reference evidence="2" key="1">
    <citation type="submission" date="2018-05" db="EMBL/GenBank/DDBJ databases">
        <authorList>
            <person name="Lanie J.A."/>
            <person name="Ng W.-L."/>
            <person name="Kazmierczak K.M."/>
            <person name="Andrzejewski T.M."/>
            <person name="Davidsen T.M."/>
            <person name="Wayne K.J."/>
            <person name="Tettelin H."/>
            <person name="Glass J.I."/>
            <person name="Rusch D."/>
            <person name="Podicherti R."/>
            <person name="Tsui H.-C.T."/>
            <person name="Winkler M.E."/>
        </authorList>
    </citation>
    <scope>NUCLEOTIDE SEQUENCE</scope>
</reference>
<dbReference type="EMBL" id="UINC01149980">
    <property type="protein sequence ID" value="SVD42777.1"/>
    <property type="molecule type" value="Genomic_DNA"/>
</dbReference>